<protein>
    <submittedName>
        <fullName evidence="2">Uncharacterized protein</fullName>
    </submittedName>
</protein>
<feature type="compositionally biased region" description="Polar residues" evidence="1">
    <location>
        <begin position="20"/>
        <end position="36"/>
    </location>
</feature>
<dbReference type="AlphaFoldDB" id="A0AAW0PF16"/>
<comment type="caution">
    <text evidence="2">The sequence shown here is derived from an EMBL/GenBank/DDBJ whole genome shotgun (WGS) entry which is preliminary data.</text>
</comment>
<proteinExistence type="predicted"/>
<name>A0AAW0PF16_9GOBI</name>
<dbReference type="EMBL" id="JBBPFD010000005">
    <property type="protein sequence ID" value="KAK7925756.1"/>
    <property type="molecule type" value="Genomic_DNA"/>
</dbReference>
<accession>A0AAW0PF16</accession>
<dbReference type="Proteomes" id="UP001460270">
    <property type="component" value="Unassembled WGS sequence"/>
</dbReference>
<evidence type="ECO:0000256" key="1">
    <source>
        <dbReference type="SAM" id="MobiDB-lite"/>
    </source>
</evidence>
<organism evidence="2 3">
    <name type="scientific">Mugilogobius chulae</name>
    <name type="common">yellowstripe goby</name>
    <dbReference type="NCBI Taxonomy" id="88201"/>
    <lineage>
        <taxon>Eukaryota</taxon>
        <taxon>Metazoa</taxon>
        <taxon>Chordata</taxon>
        <taxon>Craniata</taxon>
        <taxon>Vertebrata</taxon>
        <taxon>Euteleostomi</taxon>
        <taxon>Actinopterygii</taxon>
        <taxon>Neopterygii</taxon>
        <taxon>Teleostei</taxon>
        <taxon>Neoteleostei</taxon>
        <taxon>Acanthomorphata</taxon>
        <taxon>Gobiaria</taxon>
        <taxon>Gobiiformes</taxon>
        <taxon>Gobioidei</taxon>
        <taxon>Gobiidae</taxon>
        <taxon>Gobionellinae</taxon>
        <taxon>Mugilogobius</taxon>
    </lineage>
</organism>
<evidence type="ECO:0000313" key="3">
    <source>
        <dbReference type="Proteomes" id="UP001460270"/>
    </source>
</evidence>
<reference evidence="3" key="1">
    <citation type="submission" date="2024-04" db="EMBL/GenBank/DDBJ databases">
        <title>Salinicola lusitanus LLJ914,a marine bacterium isolated from the Okinawa Trough.</title>
        <authorList>
            <person name="Li J."/>
        </authorList>
    </citation>
    <scope>NUCLEOTIDE SEQUENCE [LARGE SCALE GENOMIC DNA]</scope>
</reference>
<gene>
    <name evidence="2" type="ORF">WMY93_008066</name>
</gene>
<evidence type="ECO:0000313" key="2">
    <source>
        <dbReference type="EMBL" id="KAK7925756.1"/>
    </source>
</evidence>
<sequence length="193" mass="21317">MGALIPNQDPQVALSFFTPGSTSRTHTVNNQASTEYTNRDPLKPKAYDLKNSTLHTTHRPLCRCVESVLRCQSVVMAWVWCGLLIRVDRPCAPRPLLLCSPSPFVFKLLPLCSCPSPPLYRCLDCQASFNLVTLGIDRLMAIADPLQYPARLMSRASLSLCLCLSLILSLSQTTEATSPKVMRPTGKRPDSPD</sequence>
<keyword evidence="3" id="KW-1185">Reference proteome</keyword>
<feature type="region of interest" description="Disordered" evidence="1">
    <location>
        <begin position="20"/>
        <end position="43"/>
    </location>
</feature>